<comment type="cofactor">
    <cofactor evidence="13">
        <name>Fe(2+)</name>
        <dbReference type="ChEBI" id="CHEBI:29033"/>
    </cofactor>
</comment>
<comment type="caution">
    <text evidence="16">The sequence shown here is derived from an EMBL/GenBank/DDBJ whole genome shotgun (WGS) entry which is preliminary data.</text>
</comment>
<keyword evidence="5 13" id="KW-0812">Transmembrane</keyword>
<keyword evidence="12 13" id="KW-0275">Fatty acid biosynthesis</keyword>
<keyword evidence="10" id="KW-0443">Lipid metabolism</keyword>
<evidence type="ECO:0000259" key="15">
    <source>
        <dbReference type="Pfam" id="PF00487"/>
    </source>
</evidence>
<evidence type="ECO:0000256" key="2">
    <source>
        <dbReference type="ARBA" id="ARBA00005189"/>
    </source>
</evidence>
<feature type="transmembrane region" description="Helical" evidence="14">
    <location>
        <begin position="55"/>
        <end position="73"/>
    </location>
</feature>
<comment type="similarity">
    <text evidence="3 13">Belongs to the fatty acid desaturase type 1 family.</text>
</comment>
<evidence type="ECO:0000256" key="3">
    <source>
        <dbReference type="ARBA" id="ARBA00009295"/>
    </source>
</evidence>
<keyword evidence="17" id="KW-1185">Reference proteome</keyword>
<evidence type="ECO:0000256" key="6">
    <source>
        <dbReference type="ARBA" id="ARBA00022832"/>
    </source>
</evidence>
<evidence type="ECO:0000256" key="13">
    <source>
        <dbReference type="RuleBase" id="RU000581"/>
    </source>
</evidence>
<evidence type="ECO:0000256" key="14">
    <source>
        <dbReference type="SAM" id="Phobius"/>
    </source>
</evidence>
<dbReference type="EMBL" id="JAJJMA010138173">
    <property type="protein sequence ID" value="MCL7033766.1"/>
    <property type="molecule type" value="Genomic_DNA"/>
</dbReference>
<organism evidence="16 17">
    <name type="scientific">Papaver nudicaule</name>
    <name type="common">Iceland poppy</name>
    <dbReference type="NCBI Taxonomy" id="74823"/>
    <lineage>
        <taxon>Eukaryota</taxon>
        <taxon>Viridiplantae</taxon>
        <taxon>Streptophyta</taxon>
        <taxon>Embryophyta</taxon>
        <taxon>Tracheophyta</taxon>
        <taxon>Spermatophyta</taxon>
        <taxon>Magnoliopsida</taxon>
        <taxon>Ranunculales</taxon>
        <taxon>Papaveraceae</taxon>
        <taxon>Papaveroideae</taxon>
        <taxon>Papaver</taxon>
    </lineage>
</organism>
<keyword evidence="9" id="KW-0408">Iron</keyword>
<keyword evidence="4 13" id="KW-0444">Lipid biosynthesis</keyword>
<accession>A0AA41SBE1</accession>
<evidence type="ECO:0000256" key="10">
    <source>
        <dbReference type="ARBA" id="ARBA00023098"/>
    </source>
</evidence>
<keyword evidence="7 14" id="KW-1133">Transmembrane helix</keyword>
<gene>
    <name evidence="16" type="ORF">MKW94_001337</name>
</gene>
<feature type="domain" description="Fatty acid desaturase" evidence="15">
    <location>
        <begin position="50"/>
        <end position="263"/>
    </location>
</feature>
<dbReference type="PANTHER" id="PTHR11351">
    <property type="entry name" value="ACYL-COA DESATURASE"/>
    <property type="match status" value="1"/>
</dbReference>
<keyword evidence="6" id="KW-0276">Fatty acid metabolism</keyword>
<evidence type="ECO:0000256" key="4">
    <source>
        <dbReference type="ARBA" id="ARBA00022516"/>
    </source>
</evidence>
<keyword evidence="11 14" id="KW-0472">Membrane</keyword>
<comment type="pathway">
    <text evidence="2">Lipid metabolism.</text>
</comment>
<dbReference type="GO" id="GO:0016717">
    <property type="term" value="F:oxidoreductase activity, acting on paired donors, with oxidation of a pair of donors resulting in the reduction of molecular oxygen to two molecules of water"/>
    <property type="evidence" value="ECO:0007669"/>
    <property type="project" value="InterPro"/>
</dbReference>
<dbReference type="InterPro" id="IPR015876">
    <property type="entry name" value="Acyl-CoA_DS"/>
</dbReference>
<dbReference type="GO" id="GO:0005789">
    <property type="term" value="C:endoplasmic reticulum membrane"/>
    <property type="evidence" value="ECO:0007669"/>
    <property type="project" value="TreeGrafter"/>
</dbReference>
<dbReference type="PRINTS" id="PR00075">
    <property type="entry name" value="FACDDSATRASE"/>
</dbReference>
<reference evidence="16" key="1">
    <citation type="submission" date="2022-03" db="EMBL/GenBank/DDBJ databases">
        <title>A functionally conserved STORR gene fusion in Papaver species that diverged 16.8 million years ago.</title>
        <authorList>
            <person name="Catania T."/>
        </authorList>
    </citation>
    <scope>NUCLEOTIDE SEQUENCE</scope>
    <source>
        <strain evidence="16">S-191538</strain>
    </source>
</reference>
<dbReference type="InterPro" id="IPR005804">
    <property type="entry name" value="FA_desaturase_dom"/>
</dbReference>
<keyword evidence="8 13" id="KW-0560">Oxidoreductase</keyword>
<evidence type="ECO:0000256" key="11">
    <source>
        <dbReference type="ARBA" id="ARBA00023136"/>
    </source>
</evidence>
<evidence type="ECO:0000256" key="8">
    <source>
        <dbReference type="ARBA" id="ARBA00023002"/>
    </source>
</evidence>
<dbReference type="Proteomes" id="UP001177140">
    <property type="component" value="Unassembled WGS sequence"/>
</dbReference>
<dbReference type="PANTHER" id="PTHR11351:SF31">
    <property type="entry name" value="DESATURASE 1, ISOFORM A-RELATED"/>
    <property type="match status" value="1"/>
</dbReference>
<proteinExistence type="inferred from homology"/>
<dbReference type="AlphaFoldDB" id="A0AA41SBE1"/>
<feature type="transmembrane region" description="Helical" evidence="14">
    <location>
        <begin position="172"/>
        <end position="193"/>
    </location>
</feature>
<evidence type="ECO:0000256" key="12">
    <source>
        <dbReference type="ARBA" id="ARBA00023160"/>
    </source>
</evidence>
<dbReference type="GO" id="GO:0042761">
    <property type="term" value="P:very long-chain fatty acid biosynthetic process"/>
    <property type="evidence" value="ECO:0007669"/>
    <property type="project" value="TreeGrafter"/>
</dbReference>
<dbReference type="Pfam" id="PF00487">
    <property type="entry name" value="FA_desaturase"/>
    <property type="match status" value="1"/>
</dbReference>
<sequence>MAVTNGVVQLKQTKKELFLSKRKVVFWDRVKLGSLILEHIGLLFAPFYFTWNAFWVALTLGVLTLPIGISLSYHRNLSHRSFKLPKSLEYLFAYFGLHAVQGDPMFWVSVHRYHHQFVDTERDPHSPIEGFWFSHINWVFQHNYLWEKCGKSNNIMDLKKQAYYRFLRKTHALHLLGLALLLYVAGGLPHLIWGMSVRLAVGHHGTFAVNSVCHTWGKRPWNTKDLSRNNWVVGFIAFGEGWHNNHHAFEFSARLGLEWWQLDIPWYIIRLLEYLGLATNVKVPTEIQKRKYSSKIHNEFQQTHE</sequence>
<protein>
    <recommendedName>
        <fullName evidence="15">Fatty acid desaturase domain-containing protein</fullName>
    </recommendedName>
</protein>
<comment type="subcellular location">
    <subcellularLocation>
        <location evidence="1">Membrane</location>
        <topology evidence="1">Multi-pass membrane protein</topology>
    </subcellularLocation>
</comment>
<comment type="domain">
    <text evidence="13">The histidine box domains are involved in binding the catalytic metal ions.</text>
</comment>
<evidence type="ECO:0000256" key="5">
    <source>
        <dbReference type="ARBA" id="ARBA00022692"/>
    </source>
</evidence>
<evidence type="ECO:0000256" key="1">
    <source>
        <dbReference type="ARBA" id="ARBA00004141"/>
    </source>
</evidence>
<evidence type="ECO:0000313" key="16">
    <source>
        <dbReference type="EMBL" id="MCL7033766.1"/>
    </source>
</evidence>
<dbReference type="CDD" id="cd03505">
    <property type="entry name" value="Delta9-FADS-like"/>
    <property type="match status" value="1"/>
</dbReference>
<evidence type="ECO:0000313" key="17">
    <source>
        <dbReference type="Proteomes" id="UP001177140"/>
    </source>
</evidence>
<name>A0AA41SBE1_PAPNU</name>
<evidence type="ECO:0000256" key="9">
    <source>
        <dbReference type="ARBA" id="ARBA00023004"/>
    </source>
</evidence>
<evidence type="ECO:0000256" key="7">
    <source>
        <dbReference type="ARBA" id="ARBA00022989"/>
    </source>
</evidence>